<dbReference type="Proteomes" id="UP000680706">
    <property type="component" value="Chromosome"/>
</dbReference>
<evidence type="ECO:0000313" key="2">
    <source>
        <dbReference type="Proteomes" id="UP000680706"/>
    </source>
</evidence>
<evidence type="ECO:0000313" key="1">
    <source>
        <dbReference type="EMBL" id="QUS57565.1"/>
    </source>
</evidence>
<reference evidence="1 2" key="1">
    <citation type="journal article" date="2021" name="Angew. Chem. Int. Ed. Engl.">
        <title>A novel family of nonribosomal peptides modulate collective behavior in Pseudovibrio bacteria isolated from marine sponges.</title>
        <authorList>
            <person name="Ioca L.P."/>
            <person name="Dai Y."/>
            <person name="Kunakom S."/>
            <person name="Diaz-Espinosa J."/>
            <person name="Krunic A."/>
            <person name="Crnkovic C.M."/>
            <person name="Orjala J."/>
            <person name="Sanchez L.M."/>
            <person name="Ferreira A.G."/>
            <person name="Berlinck R.G.S."/>
            <person name="Eustaquio A.S."/>
        </authorList>
    </citation>
    <scope>NUCLEOTIDE SEQUENCE [LARGE SCALE GENOMIC DNA]</scope>
    <source>
        <strain evidence="1 2">Ab134</strain>
    </source>
</reference>
<organism evidence="1 2">
    <name type="scientific">Pseudovibrio brasiliensis</name>
    <dbReference type="NCBI Taxonomy" id="1898042"/>
    <lineage>
        <taxon>Bacteria</taxon>
        <taxon>Pseudomonadati</taxon>
        <taxon>Pseudomonadota</taxon>
        <taxon>Alphaproteobacteria</taxon>
        <taxon>Hyphomicrobiales</taxon>
        <taxon>Stappiaceae</taxon>
        <taxon>Pseudovibrio</taxon>
    </lineage>
</organism>
<name>A0ABX8AUP5_9HYPH</name>
<keyword evidence="2" id="KW-1185">Reference proteome</keyword>
<dbReference type="EMBL" id="CP074126">
    <property type="protein sequence ID" value="QUS57565.1"/>
    <property type="molecule type" value="Genomic_DNA"/>
</dbReference>
<protein>
    <submittedName>
        <fullName evidence="1">Uncharacterized protein</fullName>
    </submittedName>
</protein>
<dbReference type="RefSeq" id="WP_075697302.1">
    <property type="nucleotide sequence ID" value="NZ_CP074126.1"/>
</dbReference>
<proteinExistence type="predicted"/>
<sequence length="107" mass="11895">MDTAPHHQECGGGAAYVIWRHKNKTAGNCKAETGRNRSWYLRKTQICAEPAKLLQINDALKISSFEGKIFTPMKVPSKSRWQNGGVATLANLMLRLDVISLSKLQPT</sequence>
<accession>A0ABX8AUP5</accession>
<gene>
    <name evidence="1" type="ORF">KGB56_09340</name>
</gene>